<keyword evidence="3 7" id="KW-1133">Transmembrane helix</keyword>
<feature type="transmembrane region" description="Helical" evidence="7">
    <location>
        <begin position="385"/>
        <end position="403"/>
    </location>
</feature>
<keyword evidence="5" id="KW-0325">Glycoprotein</keyword>
<dbReference type="InterPro" id="IPR036259">
    <property type="entry name" value="MFS_trans_sf"/>
</dbReference>
<evidence type="ECO:0000256" key="6">
    <source>
        <dbReference type="SAM" id="MobiDB-lite"/>
    </source>
</evidence>
<feature type="transmembrane region" description="Helical" evidence="7">
    <location>
        <begin position="225"/>
        <end position="243"/>
    </location>
</feature>
<dbReference type="InterPro" id="IPR011701">
    <property type="entry name" value="MFS"/>
</dbReference>
<evidence type="ECO:0000256" key="4">
    <source>
        <dbReference type="ARBA" id="ARBA00023136"/>
    </source>
</evidence>
<proteinExistence type="predicted"/>
<dbReference type="EMBL" id="NKCL01000607">
    <property type="protein sequence ID" value="RSL59606.1"/>
    <property type="molecule type" value="Genomic_DNA"/>
</dbReference>
<feature type="transmembrane region" description="Helical" evidence="7">
    <location>
        <begin position="463"/>
        <end position="482"/>
    </location>
</feature>
<evidence type="ECO:0000256" key="2">
    <source>
        <dbReference type="ARBA" id="ARBA00022692"/>
    </source>
</evidence>
<dbReference type="PANTHER" id="PTHR23502:SF23">
    <property type="entry name" value="FLUCONAZOLE RESISTANCE PROTEIN 1"/>
    <property type="match status" value="1"/>
</dbReference>
<comment type="caution">
    <text evidence="8">The sequence shown here is derived from an EMBL/GenBank/DDBJ whole genome shotgun (WGS) entry which is preliminary data.</text>
</comment>
<evidence type="ECO:0000256" key="3">
    <source>
        <dbReference type="ARBA" id="ARBA00022989"/>
    </source>
</evidence>
<dbReference type="AlphaFoldDB" id="A0A428Q2V4"/>
<keyword evidence="2 7" id="KW-0812">Transmembrane</keyword>
<feature type="compositionally biased region" description="Polar residues" evidence="6">
    <location>
        <begin position="73"/>
        <end position="85"/>
    </location>
</feature>
<evidence type="ECO:0008006" key="10">
    <source>
        <dbReference type="Google" id="ProtNLM"/>
    </source>
</evidence>
<name>A0A428Q2V4_9HYPO</name>
<feature type="transmembrane region" description="Helical" evidence="7">
    <location>
        <begin position="423"/>
        <end position="451"/>
    </location>
</feature>
<dbReference type="Proteomes" id="UP000287972">
    <property type="component" value="Unassembled WGS sequence"/>
</dbReference>
<organism evidence="8 9">
    <name type="scientific">Fusarium floridanum</name>
    <dbReference type="NCBI Taxonomy" id="1325733"/>
    <lineage>
        <taxon>Eukaryota</taxon>
        <taxon>Fungi</taxon>
        <taxon>Dikarya</taxon>
        <taxon>Ascomycota</taxon>
        <taxon>Pezizomycotina</taxon>
        <taxon>Sordariomycetes</taxon>
        <taxon>Hypocreomycetidae</taxon>
        <taxon>Hypocreales</taxon>
        <taxon>Nectriaceae</taxon>
        <taxon>Fusarium</taxon>
        <taxon>Fusarium solani species complex</taxon>
    </lineage>
</organism>
<protein>
    <recommendedName>
        <fullName evidence="10">Major facilitator superfamily (MFS) profile domain-containing protein</fullName>
    </recommendedName>
</protein>
<dbReference type="Pfam" id="PF07690">
    <property type="entry name" value="MFS_1"/>
    <property type="match status" value="1"/>
</dbReference>
<feature type="region of interest" description="Disordered" evidence="6">
    <location>
        <begin position="33"/>
        <end position="85"/>
    </location>
</feature>
<evidence type="ECO:0000256" key="5">
    <source>
        <dbReference type="ARBA" id="ARBA00023180"/>
    </source>
</evidence>
<feature type="transmembrane region" description="Helical" evidence="7">
    <location>
        <begin position="522"/>
        <end position="544"/>
    </location>
</feature>
<dbReference type="Gene3D" id="1.20.1250.20">
    <property type="entry name" value="MFS general substrate transporter like domains"/>
    <property type="match status" value="1"/>
</dbReference>
<dbReference type="GO" id="GO:0015244">
    <property type="term" value="F:fluconazole transmembrane transporter activity"/>
    <property type="evidence" value="ECO:0007669"/>
    <property type="project" value="TreeGrafter"/>
</dbReference>
<dbReference type="PANTHER" id="PTHR23502">
    <property type="entry name" value="MAJOR FACILITATOR SUPERFAMILY"/>
    <property type="match status" value="1"/>
</dbReference>
<comment type="subcellular location">
    <subcellularLocation>
        <location evidence="1">Membrane</location>
        <topology evidence="1">Multi-pass membrane protein</topology>
    </subcellularLocation>
</comment>
<dbReference type="GO" id="GO:1990961">
    <property type="term" value="P:xenobiotic detoxification by transmembrane export across the plasma membrane"/>
    <property type="evidence" value="ECO:0007669"/>
    <property type="project" value="TreeGrafter"/>
</dbReference>
<evidence type="ECO:0000256" key="7">
    <source>
        <dbReference type="SAM" id="Phobius"/>
    </source>
</evidence>
<evidence type="ECO:0000313" key="9">
    <source>
        <dbReference type="Proteomes" id="UP000287972"/>
    </source>
</evidence>
<dbReference type="GO" id="GO:0005886">
    <property type="term" value="C:plasma membrane"/>
    <property type="evidence" value="ECO:0007669"/>
    <property type="project" value="TreeGrafter"/>
</dbReference>
<sequence length="590" mass="64621">MSSQSQHFLLDTPIGSFLRMVADRQWLRFPEEQDDFQCPLSRASQGSPGPQPPPIDDRDRKESAFSKTRSHQESSGYTSTVEETSIESLDQIPRLVCFPSRANEQRYAKGGTVDEEKQRPLNGACSPGGSCIVVDWYGGNDLANPRNWPVYKKVLIFAVVNYSNMVVHMSSSIYAASQKGMMEEFGVSPTVANLGLALFVLGYGFGPMIMSPLSEVDHVGRNLPYLISSTIFLVLSVLTATVGNVEGLMVLRFLQGFFGSPMLASGGASLGDVCDENVQPLALYTWACSGFAAASIAPILSSFTIPIMGWRWSLWEIVILNAPTLMTPETSRGKILYMRLQRLQKRYPEIHMITAGQAKSPKSTTSGLWNAVVVPVQMHLLDPSITFTSVYSGFVYGIYYSFFEVLPFVYEGIYQLPLDMASLAYLSVVAGVFLIGIPYCGYIYFYALPLSQKGVSIAPEQRLLPALFSSFLVPGGLFLFAWTPRPSIHWIVPTLGIAMTSAGIVIIIQCIFVYLSLSYPMYAASAFGGNSFLRSLIAFAALLWSKPLYHRLGVGGGSSLLGGLCIFGVAGIFILYRYGAALRMKSSFTG</sequence>
<feature type="transmembrane region" description="Helical" evidence="7">
    <location>
        <begin position="187"/>
        <end position="205"/>
    </location>
</feature>
<gene>
    <name evidence="8" type="ORF">CEP51_013898</name>
</gene>
<feature type="compositionally biased region" description="Basic and acidic residues" evidence="6">
    <location>
        <begin position="55"/>
        <end position="64"/>
    </location>
</feature>
<feature type="transmembrane region" description="Helical" evidence="7">
    <location>
        <begin position="283"/>
        <end position="305"/>
    </location>
</feature>
<feature type="transmembrane region" description="Helical" evidence="7">
    <location>
        <begin position="488"/>
        <end position="515"/>
    </location>
</feature>
<feature type="transmembrane region" description="Helical" evidence="7">
    <location>
        <begin position="154"/>
        <end position="175"/>
    </location>
</feature>
<evidence type="ECO:0000256" key="1">
    <source>
        <dbReference type="ARBA" id="ARBA00004141"/>
    </source>
</evidence>
<dbReference type="SUPFAM" id="SSF103473">
    <property type="entry name" value="MFS general substrate transporter"/>
    <property type="match status" value="1"/>
</dbReference>
<accession>A0A428Q2V4</accession>
<keyword evidence="9" id="KW-1185">Reference proteome</keyword>
<evidence type="ECO:0000313" key="8">
    <source>
        <dbReference type="EMBL" id="RSL59606.1"/>
    </source>
</evidence>
<reference evidence="8 9" key="1">
    <citation type="submission" date="2017-06" db="EMBL/GenBank/DDBJ databases">
        <title>Comparative genomic analysis of Ambrosia Fusariam Clade fungi.</title>
        <authorList>
            <person name="Stajich J.E."/>
            <person name="Carrillo J."/>
            <person name="Kijimoto T."/>
            <person name="Eskalen A."/>
            <person name="O'Donnell K."/>
            <person name="Kasson M."/>
        </authorList>
    </citation>
    <scope>NUCLEOTIDE SEQUENCE [LARGE SCALE GENOMIC DNA]</scope>
    <source>
        <strain evidence="8 9">NRRL62606</strain>
    </source>
</reference>
<keyword evidence="4 7" id="KW-0472">Membrane</keyword>
<feature type="transmembrane region" description="Helical" evidence="7">
    <location>
        <begin position="556"/>
        <end position="576"/>
    </location>
</feature>